<feature type="transmembrane region" description="Helical" evidence="6">
    <location>
        <begin position="56"/>
        <end position="76"/>
    </location>
</feature>
<evidence type="ECO:0000313" key="7">
    <source>
        <dbReference type="EMBL" id="KAL2866064.1"/>
    </source>
</evidence>
<feature type="transmembrane region" description="Helical" evidence="6">
    <location>
        <begin position="297"/>
        <end position="319"/>
    </location>
</feature>
<dbReference type="PANTHER" id="PTHR23501:SF107">
    <property type="entry name" value="TRANSPORTER, PUTATIVE (AFU_ORTHOLOGUE AFUA_7G04730)-RELATED"/>
    <property type="match status" value="1"/>
</dbReference>
<feature type="transmembrane region" description="Helical" evidence="6">
    <location>
        <begin position="261"/>
        <end position="285"/>
    </location>
</feature>
<comment type="subcellular location">
    <subcellularLocation>
        <location evidence="1">Membrane</location>
        <topology evidence="1">Multi-pass membrane protein</topology>
    </subcellularLocation>
</comment>
<feature type="region of interest" description="Disordered" evidence="5">
    <location>
        <begin position="1"/>
        <end position="34"/>
    </location>
</feature>
<feature type="transmembrane region" description="Helical" evidence="6">
    <location>
        <begin position="156"/>
        <end position="174"/>
    </location>
</feature>
<keyword evidence="2 6" id="KW-0812">Transmembrane</keyword>
<gene>
    <name evidence="7" type="ORF">BJX67DRAFT_388759</name>
</gene>
<dbReference type="PANTHER" id="PTHR23501">
    <property type="entry name" value="MAJOR FACILITATOR SUPERFAMILY"/>
    <property type="match status" value="1"/>
</dbReference>
<feature type="transmembrane region" description="Helical" evidence="6">
    <location>
        <begin position="467"/>
        <end position="491"/>
    </location>
</feature>
<dbReference type="EMBL" id="JBFXLQ010000027">
    <property type="protein sequence ID" value="KAL2866064.1"/>
    <property type="molecule type" value="Genomic_DNA"/>
</dbReference>
<dbReference type="Pfam" id="PF07690">
    <property type="entry name" value="MFS_1"/>
    <property type="match status" value="1"/>
</dbReference>
<evidence type="ECO:0000256" key="1">
    <source>
        <dbReference type="ARBA" id="ARBA00004141"/>
    </source>
</evidence>
<protein>
    <submittedName>
        <fullName evidence="7">Major facilitator superfamily domain-containing protein</fullName>
    </submittedName>
</protein>
<feature type="transmembrane region" description="Helical" evidence="6">
    <location>
        <begin position="339"/>
        <end position="357"/>
    </location>
</feature>
<feature type="transmembrane region" description="Helical" evidence="6">
    <location>
        <begin position="436"/>
        <end position="460"/>
    </location>
</feature>
<organism evidence="7 8">
    <name type="scientific">Aspergillus lucknowensis</name>
    <dbReference type="NCBI Taxonomy" id="176173"/>
    <lineage>
        <taxon>Eukaryota</taxon>
        <taxon>Fungi</taxon>
        <taxon>Dikarya</taxon>
        <taxon>Ascomycota</taxon>
        <taxon>Pezizomycotina</taxon>
        <taxon>Eurotiomycetes</taxon>
        <taxon>Eurotiomycetidae</taxon>
        <taxon>Eurotiales</taxon>
        <taxon>Aspergillaceae</taxon>
        <taxon>Aspergillus</taxon>
        <taxon>Aspergillus subgen. Nidulantes</taxon>
    </lineage>
</organism>
<keyword evidence="4 6" id="KW-0472">Membrane</keyword>
<evidence type="ECO:0000256" key="5">
    <source>
        <dbReference type="SAM" id="MobiDB-lite"/>
    </source>
</evidence>
<evidence type="ECO:0000256" key="6">
    <source>
        <dbReference type="SAM" id="Phobius"/>
    </source>
</evidence>
<evidence type="ECO:0000256" key="4">
    <source>
        <dbReference type="ARBA" id="ARBA00023136"/>
    </source>
</evidence>
<keyword evidence="8" id="KW-1185">Reference proteome</keyword>
<feature type="transmembrane region" description="Helical" evidence="6">
    <location>
        <begin position="545"/>
        <end position="563"/>
    </location>
</feature>
<dbReference type="RefSeq" id="XP_070885043.1">
    <property type="nucleotide sequence ID" value="XM_071034398.1"/>
</dbReference>
<feature type="transmembrane region" description="Helical" evidence="6">
    <location>
        <begin position="127"/>
        <end position="144"/>
    </location>
</feature>
<keyword evidence="3 6" id="KW-1133">Transmembrane helix</keyword>
<dbReference type="SUPFAM" id="SSF103473">
    <property type="entry name" value="MFS general substrate transporter"/>
    <property type="match status" value="1"/>
</dbReference>
<dbReference type="InterPro" id="IPR036259">
    <property type="entry name" value="MFS_trans_sf"/>
</dbReference>
<name>A0ABR4LNF1_9EURO</name>
<comment type="caution">
    <text evidence="7">The sequence shown here is derived from an EMBL/GenBank/DDBJ whole genome shotgun (WGS) entry which is preliminary data.</text>
</comment>
<sequence length="581" mass="64119">MEEKSAASQAPRAADRIDDADETAAPDEKYSLSDRDSAEFQGGVQRARAITAAWSIQTLISVFILLWFVSFVDALLGTVQTSLNPYITSSFQKHGLLTVVSVVATILGGSSKLTLAKIIDIWGRVEGFLCMIVLMVIGLIMKATCTSIEMYAAAHTLYWVGHIGLLYIIEIMLADMTTLKNRMIMLGLNGTPGICSTFAGPKIADLFYHNLNFRWAFGAFAFMLVGVCLPVVIVMLFMQRKAERAGILRRERSGRVWWQSIVHYAVEFDVIGIILITAVFSLILLPFSIASYAPKGWASGYIIAMEVLGVACLPAFYVWERYFAPVQFLPWKYLKDATIVGSCMLYGVMFASTFAWNSYFSSYLQVVHRLDITTANYVLNAFSLTSFIFSPIFGVLIRITGEFKWTVIAGIPIFLLGTALLIPFRTPTTHVGLITMTQVLVGLGTCLFAVCGQLAVMVLVTHQEVAVVMAVWGLFGSIGAAVGSAIAGGMWNNILEPELYRRLPEEKKDLAASIFASIETQMSYADGTPEREAIVGAYGDLQRKMVIVGVALVPLCILCTWFWRNVNVKRLSREQTSGNVW</sequence>
<feature type="transmembrane region" description="Helical" evidence="6">
    <location>
        <begin position="216"/>
        <end position="240"/>
    </location>
</feature>
<accession>A0ABR4LNF1</accession>
<feature type="transmembrane region" description="Helical" evidence="6">
    <location>
        <begin position="403"/>
        <end position="424"/>
    </location>
</feature>
<evidence type="ECO:0000313" key="8">
    <source>
        <dbReference type="Proteomes" id="UP001610432"/>
    </source>
</evidence>
<dbReference type="Gene3D" id="1.20.1250.20">
    <property type="entry name" value="MFS general substrate transporter like domains"/>
    <property type="match status" value="2"/>
</dbReference>
<dbReference type="InterPro" id="IPR011701">
    <property type="entry name" value="MFS"/>
</dbReference>
<dbReference type="Proteomes" id="UP001610432">
    <property type="component" value="Unassembled WGS sequence"/>
</dbReference>
<reference evidence="7 8" key="1">
    <citation type="submission" date="2024-07" db="EMBL/GenBank/DDBJ databases">
        <title>Section-level genome sequencing and comparative genomics of Aspergillus sections Usti and Cavernicolus.</title>
        <authorList>
            <consortium name="Lawrence Berkeley National Laboratory"/>
            <person name="Nybo J.L."/>
            <person name="Vesth T.C."/>
            <person name="Theobald S."/>
            <person name="Frisvad J.C."/>
            <person name="Larsen T.O."/>
            <person name="Kjaerboelling I."/>
            <person name="Rothschild-Mancinelli K."/>
            <person name="Lyhne E.K."/>
            <person name="Kogle M.E."/>
            <person name="Barry K."/>
            <person name="Clum A."/>
            <person name="Na H."/>
            <person name="Ledsgaard L."/>
            <person name="Lin J."/>
            <person name="Lipzen A."/>
            <person name="Kuo A."/>
            <person name="Riley R."/>
            <person name="Mondo S."/>
            <person name="Labutti K."/>
            <person name="Haridas S."/>
            <person name="Pangalinan J."/>
            <person name="Salamov A.A."/>
            <person name="Simmons B.A."/>
            <person name="Magnuson J.K."/>
            <person name="Chen J."/>
            <person name="Drula E."/>
            <person name="Henrissat B."/>
            <person name="Wiebenga A."/>
            <person name="Lubbers R.J."/>
            <person name="Gomes A.C."/>
            <person name="Macurrencykelacurrency M.R."/>
            <person name="Stajich J."/>
            <person name="Grigoriev I.V."/>
            <person name="Mortensen U.H."/>
            <person name="De Vries R.P."/>
            <person name="Baker S.E."/>
            <person name="Andersen M.R."/>
        </authorList>
    </citation>
    <scope>NUCLEOTIDE SEQUENCE [LARGE SCALE GENOMIC DNA]</scope>
    <source>
        <strain evidence="7 8">CBS 449.75</strain>
    </source>
</reference>
<proteinExistence type="predicted"/>
<feature type="transmembrane region" description="Helical" evidence="6">
    <location>
        <begin position="377"/>
        <end position="396"/>
    </location>
</feature>
<dbReference type="GeneID" id="98149470"/>
<evidence type="ECO:0000256" key="2">
    <source>
        <dbReference type="ARBA" id="ARBA00022692"/>
    </source>
</evidence>
<evidence type="ECO:0000256" key="3">
    <source>
        <dbReference type="ARBA" id="ARBA00022989"/>
    </source>
</evidence>